<dbReference type="EnsemblMetazoa" id="G27639.1">
    <property type="protein sequence ID" value="G27639.1:cds"/>
    <property type="gene ID" value="G27639"/>
</dbReference>
<protein>
    <submittedName>
        <fullName evidence="2">Uncharacterized protein</fullName>
    </submittedName>
</protein>
<organism evidence="2 3">
    <name type="scientific">Magallana gigas</name>
    <name type="common">Pacific oyster</name>
    <name type="synonym">Crassostrea gigas</name>
    <dbReference type="NCBI Taxonomy" id="29159"/>
    <lineage>
        <taxon>Eukaryota</taxon>
        <taxon>Metazoa</taxon>
        <taxon>Spiralia</taxon>
        <taxon>Lophotrochozoa</taxon>
        <taxon>Mollusca</taxon>
        <taxon>Bivalvia</taxon>
        <taxon>Autobranchia</taxon>
        <taxon>Pteriomorphia</taxon>
        <taxon>Ostreida</taxon>
        <taxon>Ostreoidea</taxon>
        <taxon>Ostreidae</taxon>
        <taxon>Magallana</taxon>
    </lineage>
</organism>
<keyword evidence="1" id="KW-0812">Transmembrane</keyword>
<evidence type="ECO:0000313" key="3">
    <source>
        <dbReference type="Proteomes" id="UP000005408"/>
    </source>
</evidence>
<sequence>MSTATASTVGIAAAVITVGSLVGLWLTPSDYNDEGTKETGLEGVDPTTPISDLRKLVEVAVKSECQKYRKENEATNDLQIYQKGEVEQVLTAELLNAVVEDKVTQVFGKYIADLQEKIDNIEGKLDLQKNEDVQKSETAPEHSENNYLERLQKLEGYIQKKDPNPSAKHVERIYAFLSPSAFKIKELFRFVTEQAYSSFPNNTNVTIKDYSGQNMWAGQLVDIIKKYGAVFVFVPCCCYCIYKCIRRCCDNPHDDNSTTLADIEIYKKLENSLCVISFSKEYVASYHLALARSLTEYMYQGKHGELSHIKKVTITKPDNLNSVPPSKVFIVCVDYNEGNDILEPDSPNKKGLRIRRETVRSLMDRLALVILVYFLEKSSENLGGGNRYAYKLHSKIVAVEEAKKLDEKNCIFSVYKKLTTFQLGALKQTVGEYLKMVEEIVS</sequence>
<feature type="transmembrane region" description="Helical" evidence="1">
    <location>
        <begin position="6"/>
        <end position="27"/>
    </location>
</feature>
<proteinExistence type="predicted"/>
<keyword evidence="1" id="KW-1133">Transmembrane helix</keyword>
<keyword evidence="1" id="KW-0472">Membrane</keyword>
<name>A0A8W8LDQ4_MAGGI</name>
<keyword evidence="3" id="KW-1185">Reference proteome</keyword>
<evidence type="ECO:0000313" key="2">
    <source>
        <dbReference type="EnsemblMetazoa" id="G27639.1:cds"/>
    </source>
</evidence>
<dbReference type="AlphaFoldDB" id="A0A8W8LDQ4"/>
<reference evidence="2" key="1">
    <citation type="submission" date="2022-08" db="UniProtKB">
        <authorList>
            <consortium name="EnsemblMetazoa"/>
        </authorList>
    </citation>
    <scope>IDENTIFICATION</scope>
    <source>
        <strain evidence="2">05x7-T-G4-1.051#20</strain>
    </source>
</reference>
<accession>A0A8W8LDQ4</accession>
<evidence type="ECO:0000256" key="1">
    <source>
        <dbReference type="SAM" id="Phobius"/>
    </source>
</evidence>
<dbReference type="Proteomes" id="UP000005408">
    <property type="component" value="Unassembled WGS sequence"/>
</dbReference>